<dbReference type="Pfam" id="PF03917">
    <property type="entry name" value="GSH_synth_ATP"/>
    <property type="match status" value="1"/>
</dbReference>
<feature type="domain" description="Glutathione synthase substrate-binding" evidence="11">
    <location>
        <begin position="2"/>
        <end position="94"/>
    </location>
</feature>
<dbReference type="SUPFAM" id="SSF56059">
    <property type="entry name" value="Glutathione synthetase ATP-binding domain-like"/>
    <property type="match status" value="1"/>
</dbReference>
<keyword evidence="13" id="KW-1185">Reference proteome</keyword>
<evidence type="ECO:0000313" key="12">
    <source>
        <dbReference type="EMBL" id="KAK9799355.1"/>
    </source>
</evidence>
<evidence type="ECO:0000256" key="1">
    <source>
        <dbReference type="ARBA" id="ARBA00001946"/>
    </source>
</evidence>
<dbReference type="InterPro" id="IPR037013">
    <property type="entry name" value="GSH-S_sub-bd_sf"/>
</dbReference>
<dbReference type="AlphaFoldDB" id="A0AAW1NZW6"/>
<dbReference type="InterPro" id="IPR005615">
    <property type="entry name" value="Glutathione_synthase"/>
</dbReference>
<dbReference type="InterPro" id="IPR014709">
    <property type="entry name" value="Glutathione_synthase_C_euk"/>
</dbReference>
<evidence type="ECO:0000256" key="2">
    <source>
        <dbReference type="ARBA" id="ARBA00004965"/>
    </source>
</evidence>
<dbReference type="Gene3D" id="3.30.470.20">
    <property type="entry name" value="ATP-grasp fold, B domain"/>
    <property type="match status" value="1"/>
</dbReference>
<keyword evidence="8" id="KW-0547">Nucleotide-binding</keyword>
<keyword evidence="10" id="KW-0460">Magnesium</keyword>
<comment type="caution">
    <text evidence="12">The sequence shown here is derived from an EMBL/GenBank/DDBJ whole genome shotgun (WGS) entry which is preliminary data.</text>
</comment>
<dbReference type="EMBL" id="JALJOQ010000091">
    <property type="protein sequence ID" value="KAK9799355.1"/>
    <property type="molecule type" value="Genomic_DNA"/>
</dbReference>
<sequence length="234" mass="25885">PGEKNSFDQQWIQLALWERHGIRTLRRSLSQIRQHAQLDDASGRLTVDGKEVALAYFRAGYSPDDYPSEAEWEARDMLEQSTAALCPSVAYQLAGAKKVQQDLASTDVLQRFLGDQSDVELLQDCFAGLWGLDNLEQEQTKAILQEAQEHPEAFVLKPQREGGGNNLTSMVREGEPLEIESLSELGIFGMYLRQGDKLLMNKEGGHLVRTKASSSDEGGVAAGFAVLDSPFLTD</sequence>
<dbReference type="GO" id="GO:0004363">
    <property type="term" value="F:glutathione synthase activity"/>
    <property type="evidence" value="ECO:0007669"/>
    <property type="project" value="UniProtKB-EC"/>
</dbReference>
<evidence type="ECO:0000256" key="9">
    <source>
        <dbReference type="ARBA" id="ARBA00022840"/>
    </source>
</evidence>
<dbReference type="EC" id="6.3.2.3" evidence="4"/>
<evidence type="ECO:0000259" key="11">
    <source>
        <dbReference type="Pfam" id="PF03199"/>
    </source>
</evidence>
<comment type="pathway">
    <text evidence="2">Sulfur metabolism; glutathione biosynthesis; glutathione from L-cysteine and L-glutamate: step 2/2.</text>
</comment>
<comment type="cofactor">
    <cofactor evidence="1">
        <name>Mg(2+)</name>
        <dbReference type="ChEBI" id="CHEBI:18420"/>
    </cofactor>
</comment>
<name>A0AAW1NZW6_9CHLO</name>
<proteinExistence type="inferred from homology"/>
<evidence type="ECO:0000256" key="5">
    <source>
        <dbReference type="ARBA" id="ARBA00022598"/>
    </source>
</evidence>
<evidence type="ECO:0000256" key="6">
    <source>
        <dbReference type="ARBA" id="ARBA00022684"/>
    </source>
</evidence>
<dbReference type="Gene3D" id="3.30.1490.50">
    <property type="match status" value="1"/>
</dbReference>
<keyword evidence="9" id="KW-0067">ATP-binding</keyword>
<dbReference type="GO" id="GO:0046872">
    <property type="term" value="F:metal ion binding"/>
    <property type="evidence" value="ECO:0007669"/>
    <property type="project" value="UniProtKB-KW"/>
</dbReference>
<dbReference type="GO" id="GO:0043295">
    <property type="term" value="F:glutathione binding"/>
    <property type="evidence" value="ECO:0007669"/>
    <property type="project" value="TreeGrafter"/>
</dbReference>
<dbReference type="InterPro" id="IPR014042">
    <property type="entry name" value="Glutathione_synthase_a-hlx"/>
</dbReference>
<organism evidence="12 13">
    <name type="scientific">Symbiochloris irregularis</name>
    <dbReference type="NCBI Taxonomy" id="706552"/>
    <lineage>
        <taxon>Eukaryota</taxon>
        <taxon>Viridiplantae</taxon>
        <taxon>Chlorophyta</taxon>
        <taxon>core chlorophytes</taxon>
        <taxon>Trebouxiophyceae</taxon>
        <taxon>Trebouxiales</taxon>
        <taxon>Trebouxiaceae</taxon>
        <taxon>Symbiochloris</taxon>
    </lineage>
</organism>
<dbReference type="Proteomes" id="UP001465755">
    <property type="component" value="Unassembled WGS sequence"/>
</dbReference>
<evidence type="ECO:0000313" key="13">
    <source>
        <dbReference type="Proteomes" id="UP001465755"/>
    </source>
</evidence>
<accession>A0AAW1NZW6</accession>
<dbReference type="InterPro" id="IPR004887">
    <property type="entry name" value="GSH_synth_subst-bd"/>
</dbReference>
<reference evidence="12 13" key="1">
    <citation type="journal article" date="2024" name="Nat. Commun.">
        <title>Phylogenomics reveals the evolutionary origins of lichenization in chlorophyte algae.</title>
        <authorList>
            <person name="Puginier C."/>
            <person name="Libourel C."/>
            <person name="Otte J."/>
            <person name="Skaloud P."/>
            <person name="Haon M."/>
            <person name="Grisel S."/>
            <person name="Petersen M."/>
            <person name="Berrin J.G."/>
            <person name="Delaux P.M."/>
            <person name="Dal Grande F."/>
            <person name="Keller J."/>
        </authorList>
    </citation>
    <scope>NUCLEOTIDE SEQUENCE [LARGE SCALE GENOMIC DNA]</scope>
    <source>
        <strain evidence="12 13">SAG 2036</strain>
    </source>
</reference>
<evidence type="ECO:0000256" key="10">
    <source>
        <dbReference type="ARBA" id="ARBA00022842"/>
    </source>
</evidence>
<dbReference type="GO" id="GO:0005829">
    <property type="term" value="C:cytosol"/>
    <property type="evidence" value="ECO:0007669"/>
    <property type="project" value="TreeGrafter"/>
</dbReference>
<keyword evidence="5" id="KW-0436">Ligase</keyword>
<dbReference type="Pfam" id="PF03199">
    <property type="entry name" value="GSH_synthase"/>
    <property type="match status" value="1"/>
</dbReference>
<keyword evidence="7" id="KW-0479">Metal-binding</keyword>
<feature type="non-terminal residue" evidence="12">
    <location>
        <position position="1"/>
    </location>
</feature>
<evidence type="ECO:0000256" key="4">
    <source>
        <dbReference type="ARBA" id="ARBA00012214"/>
    </source>
</evidence>
<evidence type="ECO:0000256" key="8">
    <source>
        <dbReference type="ARBA" id="ARBA00022741"/>
    </source>
</evidence>
<evidence type="ECO:0000256" key="3">
    <source>
        <dbReference type="ARBA" id="ARBA00010385"/>
    </source>
</evidence>
<protein>
    <recommendedName>
        <fullName evidence="4">glutathione synthase</fullName>
        <ecNumber evidence="4">6.3.2.3</ecNumber>
    </recommendedName>
</protein>
<gene>
    <name evidence="12" type="ORF">WJX73_010807</name>
</gene>
<dbReference type="Gene3D" id="1.10.1080.10">
    <property type="entry name" value="Glutathione Synthetase, Chain A, domain 3"/>
    <property type="match status" value="1"/>
</dbReference>
<keyword evidence="6" id="KW-0317">Glutathione biosynthesis</keyword>
<dbReference type="PANTHER" id="PTHR11130:SF0">
    <property type="entry name" value="GLUTATHIONE SYNTHETASE"/>
    <property type="match status" value="1"/>
</dbReference>
<evidence type="ECO:0000256" key="7">
    <source>
        <dbReference type="ARBA" id="ARBA00022723"/>
    </source>
</evidence>
<dbReference type="GO" id="GO:0005524">
    <property type="term" value="F:ATP binding"/>
    <property type="evidence" value="ECO:0007669"/>
    <property type="project" value="UniProtKB-KW"/>
</dbReference>
<dbReference type="PANTHER" id="PTHR11130">
    <property type="entry name" value="GLUTATHIONE SYNTHETASE"/>
    <property type="match status" value="1"/>
</dbReference>
<dbReference type="Gene3D" id="3.40.50.1760">
    <property type="entry name" value="Glutathione synthase, substrate-binding domain superfamily, eukaryotic"/>
    <property type="match status" value="1"/>
</dbReference>
<comment type="similarity">
    <text evidence="3">Belongs to the eukaryotic GSH synthase family.</text>
</comment>